<dbReference type="Pfam" id="PF11597">
    <property type="entry name" value="Med13_N"/>
    <property type="match status" value="1"/>
</dbReference>
<dbReference type="PANTHER" id="PTHR35569:SF1">
    <property type="entry name" value="CYANAMIDE HYDRATASE DDI2-RELATED"/>
    <property type="match status" value="1"/>
</dbReference>
<comment type="subunit">
    <text evidence="9">Component of the SRB8-11 complex, which itself associates with the Mediator complex.</text>
</comment>
<evidence type="ECO:0000256" key="3">
    <source>
        <dbReference type="ARBA" id="ARBA00022491"/>
    </source>
</evidence>
<dbReference type="EMBL" id="CP076665">
    <property type="protein sequence ID" value="QWU89698.1"/>
    <property type="molecule type" value="Genomic_DNA"/>
</dbReference>
<feature type="compositionally biased region" description="Polar residues" evidence="10">
    <location>
        <begin position="789"/>
        <end position="806"/>
    </location>
</feature>
<feature type="compositionally biased region" description="Polar residues" evidence="10">
    <location>
        <begin position="954"/>
        <end position="971"/>
    </location>
</feature>
<feature type="compositionally biased region" description="Basic and acidic residues" evidence="10">
    <location>
        <begin position="682"/>
        <end position="723"/>
    </location>
</feature>
<evidence type="ECO:0000256" key="5">
    <source>
        <dbReference type="ARBA" id="ARBA00023159"/>
    </source>
</evidence>
<dbReference type="Gene3D" id="1.10.3210.10">
    <property type="entry name" value="Hypothetical protein af1432"/>
    <property type="match status" value="1"/>
</dbReference>
<feature type="compositionally biased region" description="Polar residues" evidence="10">
    <location>
        <begin position="925"/>
        <end position="935"/>
    </location>
</feature>
<dbReference type="PROSITE" id="PS51831">
    <property type="entry name" value="HD"/>
    <property type="match status" value="1"/>
</dbReference>
<comment type="subcellular location">
    <subcellularLocation>
        <location evidence="1 9">Nucleus</location>
    </subcellularLocation>
</comment>
<dbReference type="InterPro" id="IPR009401">
    <property type="entry name" value="Med13_C"/>
</dbReference>
<dbReference type="NCBIfam" id="TIGR03401">
    <property type="entry name" value="cyanamide_fam"/>
    <property type="match status" value="1"/>
</dbReference>
<proteinExistence type="inferred from homology"/>
<dbReference type="InterPro" id="IPR003607">
    <property type="entry name" value="HD/PDEase_dom"/>
</dbReference>
<feature type="region of interest" description="Disordered" evidence="10">
    <location>
        <begin position="783"/>
        <end position="807"/>
    </location>
</feature>
<dbReference type="PANTHER" id="PTHR35569">
    <property type="entry name" value="CYANAMIDE HYDRATASE DDI2-RELATED"/>
    <property type="match status" value="1"/>
</dbReference>
<evidence type="ECO:0000256" key="10">
    <source>
        <dbReference type="SAM" id="MobiDB-lite"/>
    </source>
</evidence>
<evidence type="ECO:0000256" key="4">
    <source>
        <dbReference type="ARBA" id="ARBA00023015"/>
    </source>
</evidence>
<reference evidence="12 13" key="1">
    <citation type="submission" date="2021-06" db="EMBL/GenBank/DDBJ databases">
        <title>Candida outbreak in Lebanon.</title>
        <authorList>
            <person name="Finianos M."/>
        </authorList>
    </citation>
    <scope>NUCLEOTIDE SEQUENCE [LARGE SCALE GENOMIC DNA]</scope>
    <source>
        <strain evidence="12">CA3LBN</strain>
    </source>
</reference>
<keyword evidence="6 9" id="KW-0804">Transcription</keyword>
<dbReference type="Pfam" id="PF18296">
    <property type="entry name" value="MID_MedPIWI"/>
    <property type="match status" value="1"/>
</dbReference>
<accession>A0ABX8IDX5</accession>
<dbReference type="SMART" id="SM00471">
    <property type="entry name" value="HDc"/>
    <property type="match status" value="1"/>
</dbReference>
<evidence type="ECO:0000256" key="6">
    <source>
        <dbReference type="ARBA" id="ARBA00023163"/>
    </source>
</evidence>
<feature type="region of interest" description="Disordered" evidence="10">
    <location>
        <begin position="907"/>
        <end position="1077"/>
    </location>
</feature>
<dbReference type="InterPro" id="IPR041285">
    <property type="entry name" value="MID_MedPIWI"/>
</dbReference>
<evidence type="ECO:0000259" key="11">
    <source>
        <dbReference type="PROSITE" id="PS51831"/>
    </source>
</evidence>
<feature type="region of interest" description="Disordered" evidence="10">
    <location>
        <begin position="1"/>
        <end position="33"/>
    </location>
</feature>
<feature type="compositionally biased region" description="Acidic residues" evidence="10">
    <location>
        <begin position="724"/>
        <end position="735"/>
    </location>
</feature>
<feature type="compositionally biased region" description="Basic and acidic residues" evidence="10">
    <location>
        <begin position="907"/>
        <end position="924"/>
    </location>
</feature>
<dbReference type="InterPro" id="IPR017771">
    <property type="entry name" value="Cyanamide_hydratase_HD"/>
</dbReference>
<keyword evidence="4 9" id="KW-0805">Transcription regulation</keyword>
<evidence type="ECO:0000256" key="8">
    <source>
        <dbReference type="ARBA" id="ARBA00025661"/>
    </source>
</evidence>
<gene>
    <name evidence="12" type="ORF">CA3LBN_004046</name>
</gene>
<organism evidence="12 13">
    <name type="scientific">Candidozyma haemuli</name>
    <dbReference type="NCBI Taxonomy" id="45357"/>
    <lineage>
        <taxon>Eukaryota</taxon>
        <taxon>Fungi</taxon>
        <taxon>Dikarya</taxon>
        <taxon>Ascomycota</taxon>
        <taxon>Saccharomycotina</taxon>
        <taxon>Pichiomycetes</taxon>
        <taxon>Metschnikowiaceae</taxon>
        <taxon>Candidozyma</taxon>
    </lineage>
</organism>
<evidence type="ECO:0000256" key="7">
    <source>
        <dbReference type="ARBA" id="ARBA00023242"/>
    </source>
</evidence>
<evidence type="ECO:0000256" key="1">
    <source>
        <dbReference type="ARBA" id="ARBA00004123"/>
    </source>
</evidence>
<dbReference type="CDD" id="cd00077">
    <property type="entry name" value="HDc"/>
    <property type="match status" value="1"/>
</dbReference>
<comment type="similarity">
    <text evidence="2 9">Belongs to the Mediator complex subunit 13 family.</text>
</comment>
<evidence type="ECO:0000313" key="12">
    <source>
        <dbReference type="EMBL" id="QWU89698.1"/>
    </source>
</evidence>
<dbReference type="Pfam" id="PF06333">
    <property type="entry name" value="Med13_C"/>
    <property type="match status" value="1"/>
</dbReference>
<keyword evidence="5 9" id="KW-0010">Activator</keyword>
<feature type="compositionally biased region" description="Low complexity" evidence="10">
    <location>
        <begin position="1172"/>
        <end position="1189"/>
    </location>
</feature>
<evidence type="ECO:0000256" key="9">
    <source>
        <dbReference type="RuleBase" id="RU364134"/>
    </source>
</evidence>
<evidence type="ECO:0000313" key="13">
    <source>
        <dbReference type="Proteomes" id="UP000825434"/>
    </source>
</evidence>
<evidence type="ECO:0000256" key="2">
    <source>
        <dbReference type="ARBA" id="ARBA00009354"/>
    </source>
</evidence>
<feature type="compositionally biased region" description="Basic and acidic residues" evidence="10">
    <location>
        <begin position="994"/>
        <end position="1008"/>
    </location>
</feature>
<dbReference type="InterPro" id="IPR006674">
    <property type="entry name" value="HD_domain"/>
</dbReference>
<dbReference type="SUPFAM" id="SSF109604">
    <property type="entry name" value="HD-domain/PDEase-like"/>
    <property type="match status" value="1"/>
</dbReference>
<dbReference type="Pfam" id="PF01966">
    <property type="entry name" value="HD"/>
    <property type="match status" value="1"/>
</dbReference>
<comment type="function">
    <text evidence="8 9">Component of the SRB8-11 complex. The SRB8-11 complex is a regulatory module of the Mediator complex which is itself involved in regulation of basal and activated RNA polymerase II-dependent transcription. The SRB8-11 complex may be involved in the transcriptional repression of a subset of genes regulated by Mediator. It may inhibit the association of the Mediator complex with RNA polymerase II to form the holoenzyme complex.</text>
</comment>
<keyword evidence="7 9" id="KW-0539">Nucleus</keyword>
<dbReference type="Proteomes" id="UP000825434">
    <property type="component" value="Chromosome 5"/>
</dbReference>
<protein>
    <recommendedName>
        <fullName evidence="9">Mediator of RNA polymerase II transcription subunit 13</fullName>
    </recommendedName>
    <alternativeName>
        <fullName evidence="9">Mediator complex subunit 13</fullName>
    </alternativeName>
</protein>
<dbReference type="InterPro" id="IPR021643">
    <property type="entry name" value="Mediator_Med13_N"/>
</dbReference>
<keyword evidence="13" id="KW-1185">Reference proteome</keyword>
<keyword evidence="3 9" id="KW-0678">Repressor</keyword>
<feature type="region of interest" description="Disordered" evidence="10">
    <location>
        <begin position="672"/>
        <end position="769"/>
    </location>
</feature>
<name>A0ABX8IDX5_9ASCO</name>
<sequence length="2045" mass="229279">MNKYGFDSITRDPTKAITSRNGPTPQKPELPDSPLDRKVLAYASKELPEKVLYHSLRVYLYSVAIINDYFREWNLDKTVLFATCLLHDIGTTEKNMAATKMSFEFYGGFIAKEFIEEEAKDKTFAEAVCEAVIRHQDIGDSGNITTLGLILQIATILDNVGKHTQYIHPETLNYANKKYSREGWLACFAASTDNENAKKPWGHTSKLGVPDFSEAILANPVQYTHAHTVNHQELIAQLASSWRKDYAKMPDLPSVSGIVTHFYKIAHLQSLEVHIYTATDPTQDQLLLELELQIRDQHPRILLTYYNKCLYQFKLGHIETGVDLLKPGDTSSVNHGRLDELYPKLTFKREFTVNAASLAKPSKGSSSQGSNKKDSEPLDDQLAFVSLTFFKAVKKMIVFNLCQNSNNYLFGNYLASQIQGDSSRLTIVQIDPVVLENGDLIVSLFQTNRLNLWFSSVIQLSASSMSLTKNFVIYVIPSGLRCHLYDTSDYHSTFTLSPPKSSSNLLRLLKLSTGIDLSRRKEILWAKLIPNLQHLNNQTSNISHFIHEVDNKKFILWPWELCLLQFGDESSSDTALASPSYNTDPMDLLNRFMDFNIATKERHLHSKGESFSPDVPISTAPQFSQNSSANGVSPISTGKSSGNAAFMDDTSVKLETPVMSMTDDFSYQDFHQTPSTNSVKPEFSDVPKWNEERSETHEAAANDKFHSELPKVKILSDNEKMGEDVADDDDDDDLFGESSGSEVNDDNVAKSNAKSDLPVTDADSNPIAPKLSDEEVLSANHVAKEGADSSYNRVATSGLDSPSTFVNIPRDQMISDKDIGSYKDPGAPLPIIPTPVVPASAVFTPSISASEKTFFKREKRLTNDRPPENASVKDGTGYVFSPIRFNPVIKSSIDTKYGKGGKFYVEHDEASDPEYRNRRFRETSVSHGSPLQFSNELAARQNDVSKTSERKAMKQSNEGNPEAGSSFTSKEPSALIKDQDIDFEVQEAAQSGMPDHEVGRRVENEYPQDRSASIDSHPYRLTHERDDDDDLDEDDDEAMEDSMNEEDEEEDEEESDEDEEYGNEDLDTSPLRLNTLNQDPTIVGHNSLNDTARPFPSANSNIDMAQQDLSPYPSGHRQWSSKDEIPPGPAGPVLINDPVAQSLSPLPIYPNDTKEELAIISTDSKDIDTSIPATSAGSPVTSTSSTVGESSNCLPLILRSINVLTIPPVFFLIKEQESWDAVTMSSGFDMDIVEDYESLDVERYHALTVKGKDLAEFLKWITSNLIFDFGNFEARHTTRSKISEEDHFYHDGPCVETEPSESMLKIFKSVFPLSLRVSLDELRFGYSESNIESSKKIDENTVDNHLGFLGQLNDSNENDSPDFKSIFWDSIYHESPGNERNAELYTKHLTEAEQRWSSRKNEDHATLPTSDAKVKILKPNSEIINIDFVGLRFWRYLDLKPINHERTFQVLLISPTTTGAFDIDVFERGNLSFLSLLKNNYKNNHFGDIKKLSLSAPENRADLEGVSNGTILMEQSEAECGYTKYYHRLGKRLRALAELIKLDLINKNNRFDFDRPLLLLFINFDDSIGSISQLSKICRDFQASLNIHQLSLVEVLSHVIPWQSILKQANNRRRLKYLSSAELTNLSMMLYNKCPNSRVRCSTQTTRGTAGLFTRLLKERPQSLNFKVSNRRLYNDDGATLAEDLFLHVAYERSIDRKWVSAAWSDPHGVVTYTKSWYCASKRGDNTNGQDIGQIISELWDTSSSLLKYLGDEESRSACGTSGKRFLVLTRVNSILPDDELVFWKRLTSKYKEISLIVLSANRLPKITFGFQGKHATNAPVGERSPANPDQMAVNKSYNMCGLGGADLIKAFPIPYTSSPGTSEINNITSPINSGTLHVHSPHQFVNAPGNFLSPQDSSVQSHNGESNIIDEHNLYLRDKNLDVMGFVPQTSLPCSNSPTRLGMKTGYLIKEIADEESTNFMTFEVSLLSCSSQWNLNTIMKILLNQFKKLIHLNYIIGICPLTNKDETGSSAHKTKLRSMTPWHINAIGKSLDYLVHVNVNDDV</sequence>
<feature type="domain" description="HD" evidence="11">
    <location>
        <begin position="51"/>
        <end position="160"/>
    </location>
</feature>
<feature type="region of interest" description="Disordered" evidence="10">
    <location>
        <begin position="1170"/>
        <end position="1189"/>
    </location>
</feature>
<feature type="compositionally biased region" description="Acidic residues" evidence="10">
    <location>
        <begin position="1026"/>
        <end position="1067"/>
    </location>
</feature>